<feature type="compositionally biased region" description="Low complexity" evidence="10">
    <location>
        <begin position="116"/>
        <end position="141"/>
    </location>
</feature>
<comment type="subcellular location">
    <subcellularLocation>
        <location evidence="8 9">Nucleus</location>
    </subcellularLocation>
</comment>
<evidence type="ECO:0000313" key="12">
    <source>
        <dbReference type="EMBL" id="KVH98493.1"/>
    </source>
</evidence>
<gene>
    <name evidence="12" type="ORF">Ccrd_023310</name>
</gene>
<dbReference type="InterPro" id="IPR003851">
    <property type="entry name" value="Znf_Dof"/>
</dbReference>
<dbReference type="EMBL" id="LEKV01003795">
    <property type="protein sequence ID" value="KVH98493.1"/>
    <property type="molecule type" value="Genomic_DNA"/>
</dbReference>
<evidence type="ECO:0000256" key="9">
    <source>
        <dbReference type="RuleBase" id="RU369094"/>
    </source>
</evidence>
<evidence type="ECO:0000256" key="2">
    <source>
        <dbReference type="ARBA" id="ARBA00022771"/>
    </source>
</evidence>
<evidence type="ECO:0000256" key="3">
    <source>
        <dbReference type="ARBA" id="ARBA00022833"/>
    </source>
</evidence>
<dbReference type="OrthoDB" id="1927254at2759"/>
<keyword evidence="6 9" id="KW-0804">Transcription</keyword>
<dbReference type="OMA" id="THMNTTE"/>
<evidence type="ECO:0000256" key="10">
    <source>
        <dbReference type="SAM" id="MobiDB-lite"/>
    </source>
</evidence>
<feature type="region of interest" description="Disordered" evidence="10">
    <location>
        <begin position="1"/>
        <end position="34"/>
    </location>
</feature>
<keyword evidence="5 8" id="KW-0238">DNA-binding</keyword>
<dbReference type="PROSITE" id="PS50884">
    <property type="entry name" value="ZF_DOF_2"/>
    <property type="match status" value="1"/>
</dbReference>
<organism evidence="12 13">
    <name type="scientific">Cynara cardunculus var. scolymus</name>
    <name type="common">Globe artichoke</name>
    <name type="synonym">Cynara scolymus</name>
    <dbReference type="NCBI Taxonomy" id="59895"/>
    <lineage>
        <taxon>Eukaryota</taxon>
        <taxon>Viridiplantae</taxon>
        <taxon>Streptophyta</taxon>
        <taxon>Embryophyta</taxon>
        <taxon>Tracheophyta</taxon>
        <taxon>Spermatophyta</taxon>
        <taxon>Magnoliopsida</taxon>
        <taxon>eudicotyledons</taxon>
        <taxon>Gunneridae</taxon>
        <taxon>Pentapetalae</taxon>
        <taxon>asterids</taxon>
        <taxon>campanulids</taxon>
        <taxon>Asterales</taxon>
        <taxon>Asteraceae</taxon>
        <taxon>Carduoideae</taxon>
        <taxon>Cardueae</taxon>
        <taxon>Carduinae</taxon>
        <taxon>Cynara</taxon>
    </lineage>
</organism>
<keyword evidence="1 9" id="KW-0479">Metal-binding</keyword>
<dbReference type="PANTHER" id="PTHR31992">
    <property type="entry name" value="DOF ZINC FINGER PROTEIN DOF1.4-RELATED"/>
    <property type="match status" value="1"/>
</dbReference>
<evidence type="ECO:0000256" key="4">
    <source>
        <dbReference type="ARBA" id="ARBA00023015"/>
    </source>
</evidence>
<dbReference type="InterPro" id="IPR045174">
    <property type="entry name" value="Dof"/>
</dbReference>
<feature type="compositionally biased region" description="Polar residues" evidence="10">
    <location>
        <begin position="142"/>
        <end position="157"/>
    </location>
</feature>
<keyword evidence="7 8" id="KW-0539">Nucleus</keyword>
<dbReference type="GO" id="GO:0003700">
    <property type="term" value="F:DNA-binding transcription factor activity"/>
    <property type="evidence" value="ECO:0007669"/>
    <property type="project" value="UniProtKB-UniRule"/>
</dbReference>
<evidence type="ECO:0000256" key="1">
    <source>
        <dbReference type="ARBA" id="ARBA00022723"/>
    </source>
</evidence>
<dbReference type="PROSITE" id="PS01361">
    <property type="entry name" value="ZF_DOF_1"/>
    <property type="match status" value="1"/>
</dbReference>
<keyword evidence="4 9" id="KW-0805">Transcription regulation</keyword>
<proteinExistence type="predicted"/>
<sequence>MQDIHSIESSGGGGRLFAAGGGDRRLRPHHHQDLKCPRCDSSNTKFCYYNNYNLSQPRHFCKSCRRYWTNGGVLRNVPVGGGIRKAKRSGKPKSKTSVPSSAVAADPSDLEHKSSNSENSSSGSCSRTANTTATATPMTTAEVSGSNSTNSTPPMLLNFNESSTRFLNVADPPILKQSSEIVTFGSLMSSWTDELPQGIQKTENEMQRDWEENEGLFDQSYWSQNQWNDDDDHHLLNYLP</sequence>
<evidence type="ECO:0000313" key="13">
    <source>
        <dbReference type="Proteomes" id="UP000243975"/>
    </source>
</evidence>
<accession>A0A103XX21</accession>
<keyword evidence="13" id="KW-1185">Reference proteome</keyword>
<dbReference type="PANTHER" id="PTHR31992:SF314">
    <property type="entry name" value="DOF ZINC FINGER PROTEIN DOF5.4"/>
    <property type="match status" value="1"/>
</dbReference>
<dbReference type="STRING" id="59895.A0A103XX21"/>
<feature type="region of interest" description="Disordered" evidence="10">
    <location>
        <begin position="78"/>
        <end position="157"/>
    </location>
</feature>
<dbReference type="AlphaFoldDB" id="A0A103XX21"/>
<feature type="compositionally biased region" description="Gly residues" evidence="10">
    <location>
        <begin position="10"/>
        <end position="21"/>
    </location>
</feature>
<comment type="caution">
    <text evidence="12">The sequence shown here is derived from an EMBL/GenBank/DDBJ whole genome shotgun (WGS) entry which is preliminary data.</text>
</comment>
<evidence type="ECO:0000256" key="6">
    <source>
        <dbReference type="ARBA" id="ARBA00023163"/>
    </source>
</evidence>
<keyword evidence="3 9" id="KW-0862">Zinc</keyword>
<dbReference type="Proteomes" id="UP000243975">
    <property type="component" value="Unassembled WGS sequence"/>
</dbReference>
<protein>
    <recommendedName>
        <fullName evidence="9">Dof zinc finger protein</fullName>
    </recommendedName>
</protein>
<feature type="domain" description="Dof-type" evidence="11">
    <location>
        <begin position="34"/>
        <end position="88"/>
    </location>
</feature>
<dbReference type="GO" id="GO:0003677">
    <property type="term" value="F:DNA binding"/>
    <property type="evidence" value="ECO:0007669"/>
    <property type="project" value="UniProtKB-UniRule"/>
</dbReference>
<evidence type="ECO:0000256" key="8">
    <source>
        <dbReference type="PROSITE-ProRule" id="PRU00071"/>
    </source>
</evidence>
<name>A0A103XX21_CYNCS</name>
<dbReference type="GO" id="GO:0008270">
    <property type="term" value="F:zinc ion binding"/>
    <property type="evidence" value="ECO:0007669"/>
    <property type="project" value="UniProtKB-KW"/>
</dbReference>
<dbReference type="GO" id="GO:0005634">
    <property type="term" value="C:nucleus"/>
    <property type="evidence" value="ECO:0007669"/>
    <property type="project" value="UniProtKB-SubCell"/>
</dbReference>
<dbReference type="Gramene" id="KVH98493">
    <property type="protein sequence ID" value="KVH98493"/>
    <property type="gene ID" value="Ccrd_023310"/>
</dbReference>
<evidence type="ECO:0000256" key="7">
    <source>
        <dbReference type="ARBA" id="ARBA00023242"/>
    </source>
</evidence>
<comment type="function">
    <text evidence="9">Transcription factor that binds specifically to a 5'-AA[AG]G-3' consensus core sequence.</text>
</comment>
<keyword evidence="2 8" id="KW-0863">Zinc-finger</keyword>
<reference evidence="12 13" key="1">
    <citation type="journal article" date="2016" name="Sci. Rep.">
        <title>The genome sequence of the outbreeding globe artichoke constructed de novo incorporating a phase-aware low-pass sequencing strategy of F1 progeny.</title>
        <authorList>
            <person name="Scaglione D."/>
            <person name="Reyes-Chin-Wo S."/>
            <person name="Acquadro A."/>
            <person name="Froenicke L."/>
            <person name="Portis E."/>
            <person name="Beitel C."/>
            <person name="Tirone M."/>
            <person name="Mauro R."/>
            <person name="Lo Monaco A."/>
            <person name="Mauromicale G."/>
            <person name="Faccioli P."/>
            <person name="Cattivelli L."/>
            <person name="Rieseberg L."/>
            <person name="Michelmore R."/>
            <person name="Lanteri S."/>
        </authorList>
    </citation>
    <scope>NUCLEOTIDE SEQUENCE [LARGE SCALE GENOMIC DNA]</scope>
    <source>
        <strain evidence="12">2C</strain>
    </source>
</reference>
<dbReference type="Pfam" id="PF02701">
    <property type="entry name" value="Zn_ribbon_Dof"/>
    <property type="match status" value="1"/>
</dbReference>
<evidence type="ECO:0000259" key="11">
    <source>
        <dbReference type="PROSITE" id="PS50884"/>
    </source>
</evidence>
<evidence type="ECO:0000256" key="5">
    <source>
        <dbReference type="ARBA" id="ARBA00023125"/>
    </source>
</evidence>
<feature type="compositionally biased region" description="Basic residues" evidence="10">
    <location>
        <begin position="84"/>
        <end position="94"/>
    </location>
</feature>
<feature type="compositionally biased region" description="Low complexity" evidence="10">
    <location>
        <begin position="97"/>
        <end position="107"/>
    </location>
</feature>